<dbReference type="WBParaSite" id="NBR_0001280601-mRNA-1">
    <property type="protein sequence ID" value="NBR_0001280601-mRNA-1"/>
    <property type="gene ID" value="NBR_0001280601"/>
</dbReference>
<name>A0A0N4Y948_NIPBR</name>
<proteinExistence type="predicted"/>
<evidence type="ECO:0000313" key="3">
    <source>
        <dbReference type="Proteomes" id="UP000271162"/>
    </source>
</evidence>
<accession>A0A0N4Y948</accession>
<dbReference type="AlphaFoldDB" id="A0A0N4Y948"/>
<feature type="chain" id="PRO_5043125510" evidence="1">
    <location>
        <begin position="19"/>
        <end position="160"/>
    </location>
</feature>
<gene>
    <name evidence="2" type="ORF">NBR_LOCUS12807</name>
</gene>
<reference evidence="2 3" key="2">
    <citation type="submission" date="2018-11" db="EMBL/GenBank/DDBJ databases">
        <authorList>
            <consortium name="Pathogen Informatics"/>
        </authorList>
    </citation>
    <scope>NUCLEOTIDE SEQUENCE [LARGE SCALE GENOMIC DNA]</scope>
</reference>
<evidence type="ECO:0000313" key="4">
    <source>
        <dbReference type="WBParaSite" id="NBR_0001280601-mRNA-1"/>
    </source>
</evidence>
<evidence type="ECO:0000256" key="1">
    <source>
        <dbReference type="SAM" id="SignalP"/>
    </source>
</evidence>
<reference evidence="4" key="1">
    <citation type="submission" date="2016-04" db="UniProtKB">
        <authorList>
            <consortium name="WormBaseParasite"/>
        </authorList>
    </citation>
    <scope>IDENTIFICATION</scope>
</reference>
<dbReference type="EMBL" id="UYSL01020866">
    <property type="protein sequence ID" value="VDL76396.1"/>
    <property type="molecule type" value="Genomic_DNA"/>
</dbReference>
<protein>
    <submittedName>
        <fullName evidence="4">Cocaine esterase</fullName>
    </submittedName>
</protein>
<keyword evidence="1" id="KW-0732">Signal</keyword>
<feature type="signal peptide" evidence="1">
    <location>
        <begin position="1"/>
        <end position="18"/>
    </location>
</feature>
<evidence type="ECO:0000313" key="2">
    <source>
        <dbReference type="EMBL" id="VDL76396.1"/>
    </source>
</evidence>
<dbReference type="STRING" id="27835.A0A0N4Y948"/>
<keyword evidence="3" id="KW-1185">Reference proteome</keyword>
<dbReference type="Proteomes" id="UP000271162">
    <property type="component" value="Unassembled WGS sequence"/>
</dbReference>
<sequence length="160" mass="17706">MRGCHLLLLALWALLISAQELVPTATVESLQGDLMIQEWMRELRRVKRAPTRNFQPIVVVLPGFDASRASPYYKDLLYPEPLRRRRAKRARYCPILGGAGARCLRLQTTQQSPEDVASDSGDDRFDSSGAVVLSTNGTGRCVVSADQASHFCGMDGEGKR</sequence>
<organism evidence="4">
    <name type="scientific">Nippostrongylus brasiliensis</name>
    <name type="common">Rat hookworm</name>
    <dbReference type="NCBI Taxonomy" id="27835"/>
    <lineage>
        <taxon>Eukaryota</taxon>
        <taxon>Metazoa</taxon>
        <taxon>Ecdysozoa</taxon>
        <taxon>Nematoda</taxon>
        <taxon>Chromadorea</taxon>
        <taxon>Rhabditida</taxon>
        <taxon>Rhabditina</taxon>
        <taxon>Rhabditomorpha</taxon>
        <taxon>Strongyloidea</taxon>
        <taxon>Heligmosomidae</taxon>
        <taxon>Nippostrongylus</taxon>
    </lineage>
</organism>